<evidence type="ECO:0000313" key="2">
    <source>
        <dbReference type="Proteomes" id="UP000297245"/>
    </source>
</evidence>
<dbReference type="Proteomes" id="UP000297245">
    <property type="component" value="Unassembled WGS sequence"/>
</dbReference>
<proteinExistence type="predicted"/>
<name>A0A4S8M4R5_DENBC</name>
<sequence>MAQPWLSATFENTDKYYMVKLKYNLCQRILDPMRDGVITFVKYYEKLIEHVSSLYATQDKFHQVIFTDNILASREARKAVTPVYAYQGSGSRPPITWSFYQVRSHEYWTRLTKEQQEKKTLTVTKQTEEKYDFEQIRSLLQKDLKPILWFRQKLMQLTKKFIRKERKKTTSWTVAVRLRGQQPGKARNLLPTNSIIAQHFKKSRSKAWINRRQSAVGSPWLRKNSDRIISEQMANI</sequence>
<accession>A0A4S8M4R5</accession>
<protein>
    <submittedName>
        <fullName evidence="1">Uncharacterized protein</fullName>
    </submittedName>
</protein>
<dbReference type="EMBL" id="ML179163">
    <property type="protein sequence ID" value="THU97030.1"/>
    <property type="molecule type" value="Genomic_DNA"/>
</dbReference>
<gene>
    <name evidence="1" type="ORF">K435DRAFT_796818</name>
</gene>
<organism evidence="1 2">
    <name type="scientific">Dendrothele bispora (strain CBS 962.96)</name>
    <dbReference type="NCBI Taxonomy" id="1314807"/>
    <lineage>
        <taxon>Eukaryota</taxon>
        <taxon>Fungi</taxon>
        <taxon>Dikarya</taxon>
        <taxon>Basidiomycota</taxon>
        <taxon>Agaricomycotina</taxon>
        <taxon>Agaricomycetes</taxon>
        <taxon>Agaricomycetidae</taxon>
        <taxon>Agaricales</taxon>
        <taxon>Agaricales incertae sedis</taxon>
        <taxon>Dendrothele</taxon>
    </lineage>
</organism>
<keyword evidence="2" id="KW-1185">Reference proteome</keyword>
<dbReference type="AlphaFoldDB" id="A0A4S8M4R5"/>
<evidence type="ECO:0000313" key="1">
    <source>
        <dbReference type="EMBL" id="THU97030.1"/>
    </source>
</evidence>
<reference evidence="1 2" key="1">
    <citation type="journal article" date="2019" name="Nat. Ecol. Evol.">
        <title>Megaphylogeny resolves global patterns of mushroom evolution.</title>
        <authorList>
            <person name="Varga T."/>
            <person name="Krizsan K."/>
            <person name="Foldi C."/>
            <person name="Dima B."/>
            <person name="Sanchez-Garcia M."/>
            <person name="Sanchez-Ramirez S."/>
            <person name="Szollosi G.J."/>
            <person name="Szarkandi J.G."/>
            <person name="Papp V."/>
            <person name="Albert L."/>
            <person name="Andreopoulos W."/>
            <person name="Angelini C."/>
            <person name="Antonin V."/>
            <person name="Barry K.W."/>
            <person name="Bougher N.L."/>
            <person name="Buchanan P."/>
            <person name="Buyck B."/>
            <person name="Bense V."/>
            <person name="Catcheside P."/>
            <person name="Chovatia M."/>
            <person name="Cooper J."/>
            <person name="Damon W."/>
            <person name="Desjardin D."/>
            <person name="Finy P."/>
            <person name="Geml J."/>
            <person name="Haridas S."/>
            <person name="Hughes K."/>
            <person name="Justo A."/>
            <person name="Karasinski D."/>
            <person name="Kautmanova I."/>
            <person name="Kiss B."/>
            <person name="Kocsube S."/>
            <person name="Kotiranta H."/>
            <person name="LaButti K.M."/>
            <person name="Lechner B.E."/>
            <person name="Liimatainen K."/>
            <person name="Lipzen A."/>
            <person name="Lukacs Z."/>
            <person name="Mihaltcheva S."/>
            <person name="Morgado L.N."/>
            <person name="Niskanen T."/>
            <person name="Noordeloos M.E."/>
            <person name="Ohm R.A."/>
            <person name="Ortiz-Santana B."/>
            <person name="Ovrebo C."/>
            <person name="Racz N."/>
            <person name="Riley R."/>
            <person name="Savchenko A."/>
            <person name="Shiryaev A."/>
            <person name="Soop K."/>
            <person name="Spirin V."/>
            <person name="Szebenyi C."/>
            <person name="Tomsovsky M."/>
            <person name="Tulloss R.E."/>
            <person name="Uehling J."/>
            <person name="Grigoriev I.V."/>
            <person name="Vagvolgyi C."/>
            <person name="Papp T."/>
            <person name="Martin F.M."/>
            <person name="Miettinen O."/>
            <person name="Hibbett D.S."/>
            <person name="Nagy L.G."/>
        </authorList>
    </citation>
    <scope>NUCLEOTIDE SEQUENCE [LARGE SCALE GENOMIC DNA]</scope>
    <source>
        <strain evidence="1 2">CBS 962.96</strain>
    </source>
</reference>